<dbReference type="InterPro" id="IPR029055">
    <property type="entry name" value="Ntn_hydrolases_N"/>
</dbReference>
<keyword evidence="2 4" id="KW-0315">Glutamine amidotransferase</keyword>
<dbReference type="EMBL" id="JABWCV010000020">
    <property type="protein sequence ID" value="NVF15641.1"/>
    <property type="molecule type" value="Genomic_DNA"/>
</dbReference>
<evidence type="ECO:0000259" key="3">
    <source>
        <dbReference type="PROSITE" id="PS51278"/>
    </source>
</evidence>
<reference evidence="4 5" key="1">
    <citation type="submission" date="2020-06" db="EMBL/GenBank/DDBJ databases">
        <title>Halomonas sp. QX-1 draft genome sequence.</title>
        <authorList>
            <person name="Qiu X."/>
        </authorList>
    </citation>
    <scope>NUCLEOTIDE SEQUENCE [LARGE SCALE GENOMIC DNA]</scope>
    <source>
        <strain evidence="4 5">QX-1</strain>
    </source>
</reference>
<proteinExistence type="predicted"/>
<dbReference type="PANTHER" id="PTHR11907">
    <property type="entry name" value="AMIDOPHOSPHORIBOSYLTRANSFERASE"/>
    <property type="match status" value="1"/>
</dbReference>
<evidence type="ECO:0000256" key="1">
    <source>
        <dbReference type="ARBA" id="ARBA00022679"/>
    </source>
</evidence>
<dbReference type="CDD" id="cd01907">
    <property type="entry name" value="GlxB"/>
    <property type="match status" value="1"/>
</dbReference>
<dbReference type="AlphaFoldDB" id="A0A7Y6RF58"/>
<comment type="caution">
    <text evidence="4">The sequence shown here is derived from an EMBL/GenBank/DDBJ whole genome shotgun (WGS) entry which is preliminary data.</text>
</comment>
<dbReference type="InterPro" id="IPR017932">
    <property type="entry name" value="GATase_2_dom"/>
</dbReference>
<evidence type="ECO:0000256" key="2">
    <source>
        <dbReference type="ARBA" id="ARBA00022962"/>
    </source>
</evidence>
<dbReference type="RefSeq" id="WP_176304365.1">
    <property type="nucleotide sequence ID" value="NZ_JABWCV010000020.1"/>
</dbReference>
<dbReference type="Pfam" id="PF13522">
    <property type="entry name" value="GATase_6"/>
    <property type="match status" value="1"/>
</dbReference>
<dbReference type="SUPFAM" id="SSF56235">
    <property type="entry name" value="N-terminal nucleophile aminohydrolases (Ntn hydrolases)"/>
    <property type="match status" value="1"/>
</dbReference>
<dbReference type="PROSITE" id="PS51278">
    <property type="entry name" value="GATASE_TYPE_2"/>
    <property type="match status" value="1"/>
</dbReference>
<protein>
    <submittedName>
        <fullName evidence="4">Class II glutamine amidotransferase</fullName>
    </submittedName>
</protein>
<dbReference type="Gene3D" id="3.60.20.10">
    <property type="entry name" value="Glutamine Phosphoribosylpyrophosphate, subunit 1, domain 1"/>
    <property type="match status" value="1"/>
</dbReference>
<dbReference type="GO" id="GO:0016740">
    <property type="term" value="F:transferase activity"/>
    <property type="evidence" value="ECO:0007669"/>
    <property type="project" value="UniProtKB-KW"/>
</dbReference>
<keyword evidence="1 4" id="KW-0808">Transferase</keyword>
<keyword evidence="5" id="KW-1185">Reference proteome</keyword>
<feature type="domain" description="Glutamine amidotransferase type-2" evidence="3">
    <location>
        <begin position="2"/>
        <end position="298"/>
    </location>
</feature>
<dbReference type="Proteomes" id="UP000589984">
    <property type="component" value="Unassembled WGS sequence"/>
</dbReference>
<organism evidence="4 5">
    <name type="scientific">Vreelandella maris</name>
    <dbReference type="NCBI Taxonomy" id="2729617"/>
    <lineage>
        <taxon>Bacteria</taxon>
        <taxon>Pseudomonadati</taxon>
        <taxon>Pseudomonadota</taxon>
        <taxon>Gammaproteobacteria</taxon>
        <taxon>Oceanospirillales</taxon>
        <taxon>Halomonadaceae</taxon>
        <taxon>Vreelandella</taxon>
    </lineage>
</organism>
<accession>A0A7Y6RF58</accession>
<gene>
    <name evidence="4" type="ORF">HUO07_15860</name>
</gene>
<evidence type="ECO:0000313" key="4">
    <source>
        <dbReference type="EMBL" id="NVF15641.1"/>
    </source>
</evidence>
<name>A0A7Y6RF58_9GAMM</name>
<evidence type="ECO:0000313" key="5">
    <source>
        <dbReference type="Proteomes" id="UP000589984"/>
    </source>
</evidence>
<sequence>MCGIVGLYLKNPELESRLGELFEPMLIAMTDRGPDSAGFAVYGDEYDAGVKLTLQSDDADYDWQALADRLEAAFGSLDSWFQNANVAVLKLASEEKQVLSWVAENAPDVRVMSAGQSIEILKGVGLPTEVAARYNLKSMRGSHAIGHTRMATESAVTLQGSHPFSTGLDLCLVHNGSLSNHNRLRDKLKRQGISFQTDNDSEVAAGYLTWRMAKGETLNQALKSALKDLDGFFTFTIGTRDGFAVVRDPISCKPAVIAETDDYVAMASEYRALADLPGIKEAKVWEPEPAKIYVWERDGAKVEAA</sequence>